<dbReference type="AlphaFoldDB" id="A0A2K2C106"/>
<sequence length="69" mass="7634">MRFSFIGSWSLLPNRYLSPSLLHKYSTHNTIVAPVQLLPSSLPLPNSLCHVPAMSVATSQIRSLSPFIL</sequence>
<gene>
    <name evidence="1" type="ORF">POPTR_001G206500</name>
</gene>
<evidence type="ECO:0000313" key="1">
    <source>
        <dbReference type="EMBL" id="PNT55700.1"/>
    </source>
</evidence>
<organism evidence="1 2">
    <name type="scientific">Populus trichocarpa</name>
    <name type="common">Western balsam poplar</name>
    <name type="synonym">Populus balsamifera subsp. trichocarpa</name>
    <dbReference type="NCBI Taxonomy" id="3694"/>
    <lineage>
        <taxon>Eukaryota</taxon>
        <taxon>Viridiplantae</taxon>
        <taxon>Streptophyta</taxon>
        <taxon>Embryophyta</taxon>
        <taxon>Tracheophyta</taxon>
        <taxon>Spermatophyta</taxon>
        <taxon>Magnoliopsida</taxon>
        <taxon>eudicotyledons</taxon>
        <taxon>Gunneridae</taxon>
        <taxon>Pentapetalae</taxon>
        <taxon>rosids</taxon>
        <taxon>fabids</taxon>
        <taxon>Malpighiales</taxon>
        <taxon>Salicaceae</taxon>
        <taxon>Saliceae</taxon>
        <taxon>Populus</taxon>
    </lineage>
</organism>
<dbReference type="Proteomes" id="UP000006729">
    <property type="component" value="Chromosome 1"/>
</dbReference>
<dbReference type="InParanoid" id="A0A2K2C106"/>
<evidence type="ECO:0000313" key="2">
    <source>
        <dbReference type="Proteomes" id="UP000006729"/>
    </source>
</evidence>
<accession>A0A2K2C106</accession>
<keyword evidence="2" id="KW-1185">Reference proteome</keyword>
<proteinExistence type="predicted"/>
<reference evidence="1 2" key="1">
    <citation type="journal article" date="2006" name="Science">
        <title>The genome of black cottonwood, Populus trichocarpa (Torr. &amp; Gray).</title>
        <authorList>
            <person name="Tuskan G.A."/>
            <person name="Difazio S."/>
            <person name="Jansson S."/>
            <person name="Bohlmann J."/>
            <person name="Grigoriev I."/>
            <person name="Hellsten U."/>
            <person name="Putnam N."/>
            <person name="Ralph S."/>
            <person name="Rombauts S."/>
            <person name="Salamov A."/>
            <person name="Schein J."/>
            <person name="Sterck L."/>
            <person name="Aerts A."/>
            <person name="Bhalerao R.R."/>
            <person name="Bhalerao R.P."/>
            <person name="Blaudez D."/>
            <person name="Boerjan W."/>
            <person name="Brun A."/>
            <person name="Brunner A."/>
            <person name="Busov V."/>
            <person name="Campbell M."/>
            <person name="Carlson J."/>
            <person name="Chalot M."/>
            <person name="Chapman J."/>
            <person name="Chen G.L."/>
            <person name="Cooper D."/>
            <person name="Coutinho P.M."/>
            <person name="Couturier J."/>
            <person name="Covert S."/>
            <person name="Cronk Q."/>
            <person name="Cunningham R."/>
            <person name="Davis J."/>
            <person name="Degroeve S."/>
            <person name="Dejardin A."/>
            <person name="Depamphilis C."/>
            <person name="Detter J."/>
            <person name="Dirks B."/>
            <person name="Dubchak I."/>
            <person name="Duplessis S."/>
            <person name="Ehlting J."/>
            <person name="Ellis B."/>
            <person name="Gendler K."/>
            <person name="Goodstein D."/>
            <person name="Gribskov M."/>
            <person name="Grimwood J."/>
            <person name="Groover A."/>
            <person name="Gunter L."/>
            <person name="Hamberger B."/>
            <person name="Heinze B."/>
            <person name="Helariutta Y."/>
            <person name="Henrissat B."/>
            <person name="Holligan D."/>
            <person name="Holt R."/>
            <person name="Huang W."/>
            <person name="Islam-Faridi N."/>
            <person name="Jones S."/>
            <person name="Jones-Rhoades M."/>
            <person name="Jorgensen R."/>
            <person name="Joshi C."/>
            <person name="Kangasjarvi J."/>
            <person name="Karlsson J."/>
            <person name="Kelleher C."/>
            <person name="Kirkpatrick R."/>
            <person name="Kirst M."/>
            <person name="Kohler A."/>
            <person name="Kalluri U."/>
            <person name="Larimer F."/>
            <person name="Leebens-Mack J."/>
            <person name="Leple J.C."/>
            <person name="Locascio P."/>
            <person name="Lou Y."/>
            <person name="Lucas S."/>
            <person name="Martin F."/>
            <person name="Montanini B."/>
            <person name="Napoli C."/>
            <person name="Nelson D.R."/>
            <person name="Nelson C."/>
            <person name="Nieminen K."/>
            <person name="Nilsson O."/>
            <person name="Pereda V."/>
            <person name="Peter G."/>
            <person name="Philippe R."/>
            <person name="Pilate G."/>
            <person name="Poliakov A."/>
            <person name="Razumovskaya J."/>
            <person name="Richardson P."/>
            <person name="Rinaldi C."/>
            <person name="Ritland K."/>
            <person name="Rouze P."/>
            <person name="Ryaboy D."/>
            <person name="Schmutz J."/>
            <person name="Schrader J."/>
            <person name="Segerman B."/>
            <person name="Shin H."/>
            <person name="Siddiqui A."/>
            <person name="Sterky F."/>
            <person name="Terry A."/>
            <person name="Tsai C.J."/>
            <person name="Uberbacher E."/>
            <person name="Unneberg P."/>
            <person name="Vahala J."/>
            <person name="Wall K."/>
            <person name="Wessler S."/>
            <person name="Yang G."/>
            <person name="Yin T."/>
            <person name="Douglas C."/>
            <person name="Marra M."/>
            <person name="Sandberg G."/>
            <person name="Van de Peer Y."/>
            <person name="Rokhsar D."/>
        </authorList>
    </citation>
    <scope>NUCLEOTIDE SEQUENCE [LARGE SCALE GENOMIC DNA]</scope>
    <source>
        <strain evidence="2">cv. Nisqually</strain>
    </source>
</reference>
<protein>
    <submittedName>
        <fullName evidence="1">Uncharacterized protein</fullName>
    </submittedName>
</protein>
<dbReference type="EMBL" id="CM009290">
    <property type="protein sequence ID" value="PNT55700.1"/>
    <property type="molecule type" value="Genomic_DNA"/>
</dbReference>
<name>A0A2K2C106_POPTR</name>